<dbReference type="GO" id="GO:0000287">
    <property type="term" value="F:magnesium ion binding"/>
    <property type="evidence" value="ECO:0007669"/>
    <property type="project" value="TreeGrafter"/>
</dbReference>
<dbReference type="SUPFAM" id="SSF51621">
    <property type="entry name" value="Phosphoenolpyruvate/pyruvate domain"/>
    <property type="match status" value="1"/>
</dbReference>
<evidence type="ECO:0000256" key="1">
    <source>
        <dbReference type="ARBA" id="ARBA00001946"/>
    </source>
</evidence>
<evidence type="ECO:0000256" key="2">
    <source>
        <dbReference type="ARBA" id="ARBA00022723"/>
    </source>
</evidence>
<dbReference type="PIRSF" id="PIRSF015582">
    <property type="entry name" value="Cit_lyase_B"/>
    <property type="match status" value="1"/>
</dbReference>
<dbReference type="RefSeq" id="WP_179253478.1">
    <property type="nucleotide sequence ID" value="NZ_JACBIV010000024.1"/>
</dbReference>
<feature type="binding site" evidence="5">
    <location>
        <position position="137"/>
    </location>
    <ligand>
        <name>Mg(2+)</name>
        <dbReference type="ChEBI" id="CHEBI:18420"/>
    </ligand>
</feature>
<evidence type="ECO:0000313" key="7">
    <source>
        <dbReference type="EMBL" id="MBC3214901.1"/>
    </source>
</evidence>
<dbReference type="InterPro" id="IPR040442">
    <property type="entry name" value="Pyrv_kinase-like_dom_sf"/>
</dbReference>
<feature type="domain" description="HpcH/HpaI aldolase/citrate lyase" evidence="6">
    <location>
        <begin position="14"/>
        <end position="227"/>
    </location>
</feature>
<gene>
    <name evidence="7" type="ORF">H8J20_22450</name>
</gene>
<evidence type="ECO:0000256" key="3">
    <source>
        <dbReference type="ARBA" id="ARBA00022842"/>
    </source>
</evidence>
<dbReference type="InterPro" id="IPR011206">
    <property type="entry name" value="Citrate_lyase_beta/mcl1/mcl2"/>
</dbReference>
<protein>
    <submittedName>
        <fullName evidence="7">CoA ester lyase</fullName>
    </submittedName>
</protein>
<sequence length="301" mass="32931">MPLSAPKTPPNPRRSWLFLAGADRDALRQGAESGADVLIQELETFTPPALRPQARHLTKEILPIWHAAGSLTSVRINPLDDGGLEDLDSVMSARPDIIMMSLVSTPQQVAELDKAVHHFEIRYDIEPGSTELVPNIESARGLINTCAIAQASSRIRAILVGTEDMVADIGAERTRAGSELSYIRQRFLVECTAMGITPIDCPYSYSDNEGAQRDMRQSRSMGYRAKAIVNEQFVGLVNQTLTPSAQEIAQARQIISTFETACQAANGKRVAAAVVNGFLTEVPDYLAAQRLLTFAAQFHRE</sequence>
<comment type="cofactor">
    <cofactor evidence="1">
        <name>Mg(2+)</name>
        <dbReference type="ChEBI" id="CHEBI:18420"/>
    </cofactor>
</comment>
<organism evidence="7 8">
    <name type="scientific">Serratia fonticola</name>
    <dbReference type="NCBI Taxonomy" id="47917"/>
    <lineage>
        <taxon>Bacteria</taxon>
        <taxon>Pseudomonadati</taxon>
        <taxon>Pseudomonadota</taxon>
        <taxon>Gammaproteobacteria</taxon>
        <taxon>Enterobacterales</taxon>
        <taxon>Yersiniaceae</taxon>
        <taxon>Serratia</taxon>
    </lineage>
</organism>
<keyword evidence="3 5" id="KW-0460">Magnesium</keyword>
<dbReference type="Proteomes" id="UP000659084">
    <property type="component" value="Unassembled WGS sequence"/>
</dbReference>
<keyword evidence="2 5" id="KW-0479">Metal-binding</keyword>
<dbReference type="PANTHER" id="PTHR32308">
    <property type="entry name" value="LYASE BETA SUBUNIT, PUTATIVE (AFU_ORTHOLOGUE AFUA_4G13030)-RELATED"/>
    <property type="match status" value="1"/>
</dbReference>
<evidence type="ECO:0000256" key="4">
    <source>
        <dbReference type="PIRSR" id="PIRSR015582-1"/>
    </source>
</evidence>
<feature type="binding site" evidence="4">
    <location>
        <position position="137"/>
    </location>
    <ligand>
        <name>substrate</name>
    </ligand>
</feature>
<dbReference type="GO" id="GO:0016829">
    <property type="term" value="F:lyase activity"/>
    <property type="evidence" value="ECO:0007669"/>
    <property type="project" value="UniProtKB-KW"/>
</dbReference>
<evidence type="ECO:0000259" key="6">
    <source>
        <dbReference type="Pfam" id="PF03328"/>
    </source>
</evidence>
<feature type="binding site" evidence="5">
    <location>
        <position position="164"/>
    </location>
    <ligand>
        <name>Mg(2+)</name>
        <dbReference type="ChEBI" id="CHEBI:18420"/>
    </ligand>
</feature>
<dbReference type="AlphaFoldDB" id="A0AAW3WWM3"/>
<dbReference type="EMBL" id="JACNYO010000030">
    <property type="protein sequence ID" value="MBC3214901.1"/>
    <property type="molecule type" value="Genomic_DNA"/>
</dbReference>
<dbReference type="GO" id="GO:0006107">
    <property type="term" value="P:oxaloacetate metabolic process"/>
    <property type="evidence" value="ECO:0007669"/>
    <property type="project" value="TreeGrafter"/>
</dbReference>
<dbReference type="Gene3D" id="3.20.20.60">
    <property type="entry name" value="Phosphoenolpyruvate-binding domains"/>
    <property type="match status" value="1"/>
</dbReference>
<comment type="caution">
    <text evidence="7">The sequence shown here is derived from an EMBL/GenBank/DDBJ whole genome shotgun (WGS) entry which is preliminary data.</text>
</comment>
<dbReference type="InterPro" id="IPR015813">
    <property type="entry name" value="Pyrv/PenolPyrv_kinase-like_dom"/>
</dbReference>
<evidence type="ECO:0000256" key="5">
    <source>
        <dbReference type="PIRSR" id="PIRSR015582-2"/>
    </source>
</evidence>
<keyword evidence="7" id="KW-0456">Lyase</keyword>
<name>A0AAW3WWM3_SERFO</name>
<evidence type="ECO:0000313" key="8">
    <source>
        <dbReference type="Proteomes" id="UP000659084"/>
    </source>
</evidence>
<proteinExistence type="predicted"/>
<dbReference type="PANTHER" id="PTHR32308:SF1">
    <property type="entry name" value="HPCH_HPAI ALDOLASE_CITRATE LYASE DOMAIN-CONTAINING PROTEIN"/>
    <property type="match status" value="1"/>
</dbReference>
<dbReference type="InterPro" id="IPR005000">
    <property type="entry name" value="Aldolase/citrate-lyase_domain"/>
</dbReference>
<feature type="binding site" evidence="4">
    <location>
        <position position="75"/>
    </location>
    <ligand>
        <name>substrate</name>
    </ligand>
</feature>
<accession>A0AAW3WWM3</accession>
<dbReference type="Pfam" id="PF03328">
    <property type="entry name" value="HpcH_HpaI"/>
    <property type="match status" value="1"/>
</dbReference>
<reference evidence="7" key="1">
    <citation type="submission" date="2020-08" db="EMBL/GenBank/DDBJ databases">
        <title>Food and environmental bacterial isolates.</title>
        <authorList>
            <person name="Richter L."/>
            <person name="Du Plessis E.M."/>
            <person name="Duvenage S."/>
            <person name="Allam M."/>
            <person name="Korsten L."/>
        </authorList>
    </citation>
    <scope>NUCLEOTIDE SEQUENCE</scope>
    <source>
        <strain evidence="7">UPMP2127</strain>
    </source>
</reference>